<feature type="region of interest" description="Disordered" evidence="1">
    <location>
        <begin position="168"/>
        <end position="187"/>
    </location>
</feature>
<dbReference type="CDD" id="cd15457">
    <property type="entry name" value="NADAR"/>
    <property type="match status" value="1"/>
</dbReference>
<dbReference type="OrthoDB" id="206452at2759"/>
<organism evidence="3 4">
    <name type="scientific">Meloidogyne enterolobii</name>
    <name type="common">Root-knot nematode worm</name>
    <name type="synonym">Meloidogyne mayaguensis</name>
    <dbReference type="NCBI Taxonomy" id="390850"/>
    <lineage>
        <taxon>Eukaryota</taxon>
        <taxon>Metazoa</taxon>
        <taxon>Ecdysozoa</taxon>
        <taxon>Nematoda</taxon>
        <taxon>Chromadorea</taxon>
        <taxon>Rhabditida</taxon>
        <taxon>Tylenchina</taxon>
        <taxon>Tylenchomorpha</taxon>
        <taxon>Tylenchoidea</taxon>
        <taxon>Meloidogynidae</taxon>
        <taxon>Meloidogyninae</taxon>
        <taxon>Meloidogyne</taxon>
    </lineage>
</organism>
<accession>A0A6V7US17</accession>
<evidence type="ECO:0000259" key="2">
    <source>
        <dbReference type="Pfam" id="PF08719"/>
    </source>
</evidence>
<dbReference type="EMBL" id="CAJEWN010000095">
    <property type="protein sequence ID" value="CAD2163046.1"/>
    <property type="molecule type" value="Genomic_DNA"/>
</dbReference>
<reference evidence="3 4" key="1">
    <citation type="submission" date="2020-08" db="EMBL/GenBank/DDBJ databases">
        <authorList>
            <person name="Koutsovoulos G."/>
            <person name="Danchin GJ E."/>
        </authorList>
    </citation>
    <scope>NUCLEOTIDE SEQUENCE [LARGE SCALE GENOMIC DNA]</scope>
</reference>
<dbReference type="NCBIfam" id="TIGR02464">
    <property type="entry name" value="ribofla_fusion"/>
    <property type="match status" value="1"/>
</dbReference>
<proteinExistence type="predicted"/>
<gene>
    <name evidence="3" type="ORF">MENT_LOCUS15779</name>
</gene>
<protein>
    <recommendedName>
        <fullName evidence="2">NADAR domain-containing protein</fullName>
    </recommendedName>
</protein>
<dbReference type="AlphaFoldDB" id="A0A6V7US17"/>
<name>A0A6V7US17_MELEN</name>
<dbReference type="Pfam" id="PF08719">
    <property type="entry name" value="NADAR"/>
    <property type="match status" value="1"/>
</dbReference>
<evidence type="ECO:0000313" key="4">
    <source>
        <dbReference type="Proteomes" id="UP000580250"/>
    </source>
</evidence>
<dbReference type="InterPro" id="IPR012816">
    <property type="entry name" value="NADAR"/>
</dbReference>
<comment type="caution">
    <text evidence="3">The sequence shown here is derived from an EMBL/GenBank/DDBJ whole genome shotgun (WGS) entry which is preliminary data.</text>
</comment>
<dbReference type="SUPFAM" id="SSF143990">
    <property type="entry name" value="YbiA-like"/>
    <property type="match status" value="1"/>
</dbReference>
<dbReference type="InterPro" id="IPR037238">
    <property type="entry name" value="YbiA-like_sf"/>
</dbReference>
<sequence length="206" mass="24241">MAEVKAVRQFDGRLAFPFFGIQHPFSNFHPAHFKLWNLEFSCSEQAYVYAKFRYFGDNVKAHQVITRMMTPGNMKRYGRSCRNFNGGVWDRVSPMYMAEILEAKYSQNPHLAQLLLSTGTELLVEASPRDFKWGIGMSTYELKRGKKYNGQNRMGVLLMETRQGLRRKKEEEWQKKPAYLRGPRSSSLEKLREFRLKEQLEELNLK</sequence>
<dbReference type="Gene3D" id="1.10.357.40">
    <property type="entry name" value="YbiA-like"/>
    <property type="match status" value="1"/>
</dbReference>
<evidence type="ECO:0000256" key="1">
    <source>
        <dbReference type="SAM" id="MobiDB-lite"/>
    </source>
</evidence>
<feature type="domain" description="NADAR" evidence="2">
    <location>
        <begin position="23"/>
        <end position="166"/>
    </location>
</feature>
<dbReference type="Proteomes" id="UP000580250">
    <property type="component" value="Unassembled WGS sequence"/>
</dbReference>
<evidence type="ECO:0000313" key="3">
    <source>
        <dbReference type="EMBL" id="CAD2163046.1"/>
    </source>
</evidence>